<dbReference type="AlphaFoldDB" id="A0A392NVP3"/>
<evidence type="ECO:0000313" key="3">
    <source>
        <dbReference type="Proteomes" id="UP000265520"/>
    </source>
</evidence>
<evidence type="ECO:0000256" key="1">
    <source>
        <dbReference type="SAM" id="MobiDB-lite"/>
    </source>
</evidence>
<feature type="compositionally biased region" description="Polar residues" evidence="1">
    <location>
        <begin position="47"/>
        <end position="61"/>
    </location>
</feature>
<dbReference type="Proteomes" id="UP000265520">
    <property type="component" value="Unassembled WGS sequence"/>
</dbReference>
<protein>
    <recommendedName>
        <fullName evidence="4">Gag polyprotein</fullName>
    </recommendedName>
</protein>
<reference evidence="2 3" key="1">
    <citation type="journal article" date="2018" name="Front. Plant Sci.">
        <title>Red Clover (Trifolium pratense) and Zigzag Clover (T. medium) - A Picture of Genomic Similarities and Differences.</title>
        <authorList>
            <person name="Dluhosova J."/>
            <person name="Istvanek J."/>
            <person name="Nedelnik J."/>
            <person name="Repkova J."/>
        </authorList>
    </citation>
    <scope>NUCLEOTIDE SEQUENCE [LARGE SCALE GENOMIC DNA]</scope>
    <source>
        <strain evidence="3">cv. 10/8</strain>
        <tissue evidence="2">Leaf</tissue>
    </source>
</reference>
<gene>
    <name evidence="2" type="ORF">A2U01_0024928</name>
</gene>
<comment type="caution">
    <text evidence="2">The sequence shown here is derived from an EMBL/GenBank/DDBJ whole genome shotgun (WGS) entry which is preliminary data.</text>
</comment>
<sequence>YEIKEYVEPLEIIQVQTLVEKCKKVEQMKRERMNRGAARGTFRPQGHQDQNNRDSQQCPYT</sequence>
<proteinExistence type="predicted"/>
<keyword evidence="3" id="KW-1185">Reference proteome</keyword>
<feature type="non-terminal residue" evidence="2">
    <location>
        <position position="1"/>
    </location>
</feature>
<organism evidence="2 3">
    <name type="scientific">Trifolium medium</name>
    <dbReference type="NCBI Taxonomy" id="97028"/>
    <lineage>
        <taxon>Eukaryota</taxon>
        <taxon>Viridiplantae</taxon>
        <taxon>Streptophyta</taxon>
        <taxon>Embryophyta</taxon>
        <taxon>Tracheophyta</taxon>
        <taxon>Spermatophyta</taxon>
        <taxon>Magnoliopsida</taxon>
        <taxon>eudicotyledons</taxon>
        <taxon>Gunneridae</taxon>
        <taxon>Pentapetalae</taxon>
        <taxon>rosids</taxon>
        <taxon>fabids</taxon>
        <taxon>Fabales</taxon>
        <taxon>Fabaceae</taxon>
        <taxon>Papilionoideae</taxon>
        <taxon>50 kb inversion clade</taxon>
        <taxon>NPAAA clade</taxon>
        <taxon>Hologalegina</taxon>
        <taxon>IRL clade</taxon>
        <taxon>Trifolieae</taxon>
        <taxon>Trifolium</taxon>
    </lineage>
</organism>
<name>A0A392NVP3_9FABA</name>
<feature type="region of interest" description="Disordered" evidence="1">
    <location>
        <begin position="29"/>
        <end position="61"/>
    </location>
</feature>
<accession>A0A392NVP3</accession>
<evidence type="ECO:0000313" key="2">
    <source>
        <dbReference type="EMBL" id="MCI03887.1"/>
    </source>
</evidence>
<dbReference type="EMBL" id="LXQA010053588">
    <property type="protein sequence ID" value="MCI03887.1"/>
    <property type="molecule type" value="Genomic_DNA"/>
</dbReference>
<evidence type="ECO:0008006" key="4">
    <source>
        <dbReference type="Google" id="ProtNLM"/>
    </source>
</evidence>